<name>A0ABT7CAQ2_9MICO</name>
<keyword evidence="1" id="KW-0547">Nucleotide-binding</keyword>
<keyword evidence="2" id="KW-0227">DNA damage</keyword>
<dbReference type="Pfam" id="PF00271">
    <property type="entry name" value="Helicase_C"/>
    <property type="match status" value="1"/>
</dbReference>
<dbReference type="SMART" id="SM00382">
    <property type="entry name" value="AAA"/>
    <property type="match status" value="1"/>
</dbReference>
<keyword evidence="7" id="KW-0234">DNA repair</keyword>
<dbReference type="InterPro" id="IPR055367">
    <property type="entry name" value="WH4_Lhr"/>
</dbReference>
<evidence type="ECO:0000256" key="8">
    <source>
        <dbReference type="ARBA" id="ARBA00023235"/>
    </source>
</evidence>
<dbReference type="Pfam" id="PF19306">
    <property type="entry name" value="WHD_Lhr"/>
    <property type="match status" value="1"/>
</dbReference>
<evidence type="ECO:0000256" key="1">
    <source>
        <dbReference type="ARBA" id="ARBA00022741"/>
    </source>
</evidence>
<dbReference type="InterPro" id="IPR011545">
    <property type="entry name" value="DEAD/DEAH_box_helicase_dom"/>
</dbReference>
<evidence type="ECO:0000256" key="9">
    <source>
        <dbReference type="SAM" id="MobiDB-lite"/>
    </source>
</evidence>
<dbReference type="InterPro" id="IPR045628">
    <property type="entry name" value="Lhr_WH_dom"/>
</dbReference>
<dbReference type="Pfam" id="PF23235">
    <property type="entry name" value="WHD_3rd_Lhr"/>
    <property type="match status" value="1"/>
</dbReference>
<dbReference type="InterPro" id="IPR055369">
    <property type="entry name" value="WH2_Lhr"/>
</dbReference>
<keyword evidence="4 12" id="KW-0347">Helicase</keyword>
<protein>
    <submittedName>
        <fullName evidence="12">ATP-dependent helicase</fullName>
    </submittedName>
</protein>
<dbReference type="Proteomes" id="UP001170379">
    <property type="component" value="Unassembled WGS sequence"/>
</dbReference>
<dbReference type="Pfam" id="PF23236">
    <property type="entry name" value="WHD_2nd_Lhr"/>
    <property type="match status" value="2"/>
</dbReference>
<dbReference type="SMART" id="SM00487">
    <property type="entry name" value="DEXDc"/>
    <property type="match status" value="1"/>
</dbReference>
<dbReference type="SMART" id="SM00490">
    <property type="entry name" value="HELICc"/>
    <property type="match status" value="1"/>
</dbReference>
<keyword evidence="6" id="KW-0238">DNA-binding</keyword>
<dbReference type="GO" id="GO:0004386">
    <property type="term" value="F:helicase activity"/>
    <property type="evidence" value="ECO:0007669"/>
    <property type="project" value="UniProtKB-KW"/>
</dbReference>
<feature type="region of interest" description="Disordered" evidence="9">
    <location>
        <begin position="321"/>
        <end position="343"/>
    </location>
</feature>
<dbReference type="InterPro" id="IPR027417">
    <property type="entry name" value="P-loop_NTPase"/>
</dbReference>
<evidence type="ECO:0000256" key="3">
    <source>
        <dbReference type="ARBA" id="ARBA00022801"/>
    </source>
</evidence>
<dbReference type="CDD" id="cd17922">
    <property type="entry name" value="DEXHc_LHR-like"/>
    <property type="match status" value="1"/>
</dbReference>
<evidence type="ECO:0000256" key="5">
    <source>
        <dbReference type="ARBA" id="ARBA00022840"/>
    </source>
</evidence>
<dbReference type="Gene3D" id="3.40.50.300">
    <property type="entry name" value="P-loop containing nucleotide triphosphate hydrolases"/>
    <property type="match status" value="2"/>
</dbReference>
<dbReference type="SUPFAM" id="SSF52540">
    <property type="entry name" value="P-loop containing nucleoside triphosphate hydrolases"/>
    <property type="match status" value="1"/>
</dbReference>
<dbReference type="InterPro" id="IPR014001">
    <property type="entry name" value="Helicase_ATP-bd"/>
</dbReference>
<feature type="domain" description="Helicase C-terminal" evidence="11">
    <location>
        <begin position="286"/>
        <end position="446"/>
    </location>
</feature>
<feature type="compositionally biased region" description="Low complexity" evidence="9">
    <location>
        <begin position="1291"/>
        <end position="1301"/>
    </location>
</feature>
<dbReference type="PANTHER" id="PTHR47962:SF5">
    <property type="entry name" value="ATP-DEPENDENT HELICASE LHR-RELATED"/>
    <property type="match status" value="1"/>
</dbReference>
<evidence type="ECO:0000256" key="6">
    <source>
        <dbReference type="ARBA" id="ARBA00023125"/>
    </source>
</evidence>
<keyword evidence="13" id="KW-1185">Reference proteome</keyword>
<evidence type="ECO:0000256" key="2">
    <source>
        <dbReference type="ARBA" id="ARBA00022763"/>
    </source>
</evidence>
<dbReference type="PROSITE" id="PS51192">
    <property type="entry name" value="HELICASE_ATP_BIND_1"/>
    <property type="match status" value="1"/>
</dbReference>
<dbReference type="PROSITE" id="PS51194">
    <property type="entry name" value="HELICASE_CTER"/>
    <property type="match status" value="1"/>
</dbReference>
<feature type="region of interest" description="Disordered" evidence="9">
    <location>
        <begin position="1279"/>
        <end position="1318"/>
    </location>
</feature>
<feature type="region of interest" description="Disordered" evidence="9">
    <location>
        <begin position="1352"/>
        <end position="1379"/>
    </location>
</feature>
<reference evidence="12" key="1">
    <citation type="submission" date="2018-03" db="EMBL/GenBank/DDBJ databases">
        <authorList>
            <person name="Nunes O.C."/>
            <person name="Lopes A.R."/>
            <person name="Froufe H."/>
            <person name="Munoz-Merida A."/>
            <person name="Barroso C."/>
            <person name="Egas C."/>
        </authorList>
    </citation>
    <scope>NUCLEOTIDE SEQUENCE</scope>
    <source>
        <strain evidence="12">ON4</strain>
    </source>
</reference>
<dbReference type="CDD" id="cd18796">
    <property type="entry name" value="SF2_C_LHR"/>
    <property type="match status" value="1"/>
</dbReference>
<proteinExistence type="predicted"/>
<keyword evidence="8" id="KW-0413">Isomerase</keyword>
<evidence type="ECO:0000313" key="13">
    <source>
        <dbReference type="Proteomes" id="UP001170379"/>
    </source>
</evidence>
<dbReference type="Pfam" id="PF23234">
    <property type="entry name" value="WHD_4th_Lhr"/>
    <property type="match status" value="1"/>
</dbReference>
<feature type="domain" description="Helicase ATP-binding" evidence="10">
    <location>
        <begin position="27"/>
        <end position="224"/>
    </location>
</feature>
<dbReference type="InterPro" id="IPR003593">
    <property type="entry name" value="AAA+_ATPase"/>
</dbReference>
<dbReference type="InterPro" id="IPR013701">
    <property type="entry name" value="Lhr-like_DEAD/DEAH_assoc"/>
</dbReference>
<dbReference type="Pfam" id="PF00270">
    <property type="entry name" value="DEAD"/>
    <property type="match status" value="1"/>
</dbReference>
<dbReference type="InterPro" id="IPR052511">
    <property type="entry name" value="ATP-dep_Helicase"/>
</dbReference>
<dbReference type="Pfam" id="PF08494">
    <property type="entry name" value="DEAD_assoc"/>
    <property type="match status" value="1"/>
</dbReference>
<evidence type="ECO:0000259" key="10">
    <source>
        <dbReference type="PROSITE" id="PS51192"/>
    </source>
</evidence>
<keyword evidence="3" id="KW-0378">Hydrolase</keyword>
<dbReference type="InterPro" id="IPR055368">
    <property type="entry name" value="WH3_Lhr"/>
</dbReference>
<sequence>MDAFGEATRTWFLGAFEQPTRAQREAWDAIATGGHTLVVAPTGSGKTLAAFLWALDRLIHDGTAPRERGTRILYISPLKALGVDVERNLNAPLVGIDQTAKRLGLEATPITVGVRSGDTKPAERRRLQANPPDVLITTPESLYLMLTSTARDGLRTVDTVIVDEVHALADSKRGAHLALSLERLDALRTSPEERPPAQRIGLSATVRPLETVAKFLGGSAPVTIVAPPSEKAFDLKVVVPVEDLSDLGTSGTPAPSTNLDDDILFGDASQATDPRRGSIWPHIESEIVDRVLEHRSTIVFVNSRGLAERLTANLNEEYRERTGRAATDEGEDAPFARTHHGSMSKDIRAEVEEALKSGQLRCVVATSSLELGIDMGDVELVIQVESPPSVASGLQRLGRAGHQVGGVSRGELLPKHRADVLHSAVVASRMLSGSIERIELIENPLDVLAQQIIAASAIDRWAVDDWLALVRKAASFQRLSRTLLDSVLDLLAGRYPSDEFAHLRPRILWDRDADTFEGRPGAQRLAVTGGGTIPDRGMYGVFMFTGAEDGPEAEDGTTGSSRRKAGMRVGELDEEMVYESRVGDVIALGSTSWRIREIGPDRVRVTPAFGEPGKLPFWHGDSIGRPAELGAAIGEVTRDIASNDAVPATLAPVLDENASSNLLRYVREQREATGQVPSDRVLVVERNRDELGDWRVVLHSPYGRRVHAPWALLVTARVRERFGMEGSAMASDDGIVVRIPDIDADPPGAELFVFDREEIAPTVTREVGASALFAARFRENAARALLLPRLHPGKRSPLWQQRLRAAQLLEVARRYPEFPIILETVREVLHDVYDLDAFTELIARIESREVRITEVITGEPSPFARNLLFGYVGQFLYEGDQPLAERRAAALNLDASLLAELLGATSLRDLLDQEAIADVEAELQKRAPGFRARDLEGVADLLRLLGPLTEAEIIDRFGEDATEVAEPVEVPEPTSTAEHVEVAMASTSSTSEASTSSTFEVSEIVAHLVADKRALRLRIAGEERVAAIEDAARLRDGLGTPIPIGVPAAFLTPIADPLGDLVGRFARTHAPFTTADVATRLGIGHAVATDALQRLELAHRVVRGEFTPGRAGEEWVDDRVLRRIRARTLAKLRHEVEPVSQAAYARFLADWQQVDSGSGGAAVSGVEGVFTVIDQLQGVQIPASAWESLVLPARVRDYAPGMLDELIVSGEVRWHGHGEIGRADGWLSLHLTDTEHLTFQREALPEDASPLAKRVAAVLAEGGAMFLPQIVIALEQDSAAEAHESDPDPDPTAAAPGLGPTFRAATDTPGAPAPRRDTPSLEAIADALWELAWLGVVTCDSLVPLRAVLTGPARSGSASRSAPSHRTARQPARGRSFRSWAAERKAVQVPPRAAGRWSLAATYDEDATVKAQAAAELQLDRYGVVTRGSVEASGAEGGFALAYRVLAKFEEAGRARRGYFIDGLGAAQFATAGAIDLLRRADDDRFTEKPPLRAITLAATDPANPYGAALPWPEHPSTHRPGRKAGGLVTLVDGALVLYVERGGKTLLSFLEDDSLDAVENNPVARAAAISLADAVRRARIPNLVIEKIDGKYALETPLARLLTDAGFGQIPRGLRMRL</sequence>
<dbReference type="InterPro" id="IPR001650">
    <property type="entry name" value="Helicase_C-like"/>
</dbReference>
<dbReference type="PANTHER" id="PTHR47962">
    <property type="entry name" value="ATP-DEPENDENT HELICASE LHR-RELATED-RELATED"/>
    <property type="match status" value="1"/>
</dbReference>
<dbReference type="EMBL" id="PXVD01000022">
    <property type="protein sequence ID" value="MDJ1372275.1"/>
    <property type="molecule type" value="Genomic_DNA"/>
</dbReference>
<organism evidence="12 13">
    <name type="scientific">Gulosibacter molinativorax</name>
    <dbReference type="NCBI Taxonomy" id="256821"/>
    <lineage>
        <taxon>Bacteria</taxon>
        <taxon>Bacillati</taxon>
        <taxon>Actinomycetota</taxon>
        <taxon>Actinomycetes</taxon>
        <taxon>Micrococcales</taxon>
        <taxon>Microbacteriaceae</taxon>
        <taxon>Gulosibacter</taxon>
    </lineage>
</organism>
<feature type="compositionally biased region" description="Low complexity" evidence="9">
    <location>
        <begin position="1352"/>
        <end position="1364"/>
    </location>
</feature>
<evidence type="ECO:0000256" key="4">
    <source>
        <dbReference type="ARBA" id="ARBA00022806"/>
    </source>
</evidence>
<reference evidence="12" key="2">
    <citation type="journal article" date="2022" name="Sci. Rep.">
        <title>In silico prediction of the enzymes involved in the degradation of the herbicide molinate by Gulosibacter molinativorax ON4T.</title>
        <authorList>
            <person name="Lopes A.R."/>
            <person name="Bunin E."/>
            <person name="Viana A.T."/>
            <person name="Froufe H."/>
            <person name="Munoz-Merida A."/>
            <person name="Pinho D."/>
            <person name="Figueiredo J."/>
            <person name="Barroso C."/>
            <person name="Vaz-Moreira I."/>
            <person name="Bellanger X."/>
            <person name="Egas C."/>
            <person name="Nunes O.C."/>
        </authorList>
    </citation>
    <scope>NUCLEOTIDE SEQUENCE</scope>
    <source>
        <strain evidence="12">ON4</strain>
    </source>
</reference>
<keyword evidence="5" id="KW-0067">ATP-binding</keyword>
<gene>
    <name evidence="12" type="ORF">C7K25_12995</name>
</gene>
<comment type="caution">
    <text evidence="12">The sequence shown here is derived from an EMBL/GenBank/DDBJ whole genome shotgun (WGS) entry which is preliminary data.</text>
</comment>
<evidence type="ECO:0000259" key="11">
    <source>
        <dbReference type="PROSITE" id="PS51194"/>
    </source>
</evidence>
<accession>A0ABT7CAQ2</accession>
<evidence type="ECO:0000256" key="7">
    <source>
        <dbReference type="ARBA" id="ARBA00023204"/>
    </source>
</evidence>
<evidence type="ECO:0000313" key="12">
    <source>
        <dbReference type="EMBL" id="MDJ1372275.1"/>
    </source>
</evidence>